<dbReference type="AlphaFoldDB" id="A0AA38Z4W1"/>
<proteinExistence type="predicted"/>
<protein>
    <submittedName>
        <fullName evidence="1">Uncharacterized protein</fullName>
    </submittedName>
</protein>
<organism evidence="1 2">
    <name type="scientific">Vitis rotundifolia</name>
    <name type="common">Muscadine grape</name>
    <dbReference type="NCBI Taxonomy" id="103349"/>
    <lineage>
        <taxon>Eukaryota</taxon>
        <taxon>Viridiplantae</taxon>
        <taxon>Streptophyta</taxon>
        <taxon>Embryophyta</taxon>
        <taxon>Tracheophyta</taxon>
        <taxon>Spermatophyta</taxon>
        <taxon>Magnoliopsida</taxon>
        <taxon>eudicotyledons</taxon>
        <taxon>Gunneridae</taxon>
        <taxon>Pentapetalae</taxon>
        <taxon>rosids</taxon>
        <taxon>Vitales</taxon>
        <taxon>Vitaceae</taxon>
        <taxon>Viteae</taxon>
        <taxon>Vitis</taxon>
    </lineage>
</organism>
<dbReference type="EMBL" id="JARBHA010000014">
    <property type="protein sequence ID" value="KAJ9682277.1"/>
    <property type="molecule type" value="Genomic_DNA"/>
</dbReference>
<sequence length="142" mass="17668">MRRGPTPFRFENMWLKEEDFKEVMRKWWEGIQVSGLANFILIEKLKALKPILRSWNKEVFGQIVSKKQRAWNLMDYWDKEESVHSLYLEEEEARKEAREMYKKWVLLEEVSWRQKSREIWLKEGDRNTRFFQQMTNAHRRRN</sequence>
<evidence type="ECO:0000313" key="1">
    <source>
        <dbReference type="EMBL" id="KAJ9682277.1"/>
    </source>
</evidence>
<gene>
    <name evidence="1" type="ORF">PVL29_018249</name>
</gene>
<comment type="caution">
    <text evidence="1">The sequence shown here is derived from an EMBL/GenBank/DDBJ whole genome shotgun (WGS) entry which is preliminary data.</text>
</comment>
<name>A0AA38Z4W1_VITRO</name>
<dbReference type="Proteomes" id="UP001168098">
    <property type="component" value="Unassembled WGS sequence"/>
</dbReference>
<evidence type="ECO:0000313" key="2">
    <source>
        <dbReference type="Proteomes" id="UP001168098"/>
    </source>
</evidence>
<accession>A0AA38Z4W1</accession>
<keyword evidence="2" id="KW-1185">Reference proteome</keyword>
<reference evidence="1 2" key="1">
    <citation type="journal article" date="2023" name="BMC Biotechnol.">
        <title>Vitis rotundifolia cv Carlos genome sequencing.</title>
        <authorList>
            <person name="Huff M."/>
            <person name="Hulse-Kemp A."/>
            <person name="Scheffler B."/>
            <person name="Youngblood R."/>
            <person name="Simpson S."/>
            <person name="Babiker E."/>
            <person name="Staton M."/>
        </authorList>
    </citation>
    <scope>NUCLEOTIDE SEQUENCE [LARGE SCALE GENOMIC DNA]</scope>
    <source>
        <tissue evidence="1">Leaf</tissue>
    </source>
</reference>